<dbReference type="EMBL" id="JACCBN010000001">
    <property type="protein sequence ID" value="NYD34681.1"/>
    <property type="molecule type" value="Genomic_DNA"/>
</dbReference>
<name>A0A7Y9DSE6_9PSEU</name>
<dbReference type="AlphaFoldDB" id="A0A7Y9DSE6"/>
<protein>
    <submittedName>
        <fullName evidence="1">Uncharacterized protein</fullName>
    </submittedName>
</protein>
<gene>
    <name evidence="1" type="ORF">BJ983_000783</name>
</gene>
<evidence type="ECO:0000313" key="2">
    <source>
        <dbReference type="Proteomes" id="UP000535890"/>
    </source>
</evidence>
<proteinExistence type="predicted"/>
<reference evidence="1 2" key="1">
    <citation type="submission" date="2020-07" db="EMBL/GenBank/DDBJ databases">
        <title>Sequencing the genomes of 1000 actinobacteria strains.</title>
        <authorList>
            <person name="Klenk H.-P."/>
        </authorList>
    </citation>
    <scope>NUCLEOTIDE SEQUENCE [LARGE SCALE GENOMIC DNA]</scope>
    <source>
        <strain evidence="1 2">DSM 45772</strain>
    </source>
</reference>
<comment type="caution">
    <text evidence="1">The sequence shown here is derived from an EMBL/GenBank/DDBJ whole genome shotgun (WGS) entry which is preliminary data.</text>
</comment>
<sequence>MSPDGPGRAALLHAAVVAEDPEDLVRLCLPAMDDALAVGAPVEVVLDRRGARAFRDARPDAPLRLPSPVDVPAVGLAHRLADSVVPGGVVIGRVCADAGPVDRALAEDAVTVLLADHALSVVCVYAPGQVEVARRAHPWLLTPDGPVPSPDHRPPAATSPVPAAVLGSSVDRVPVPDGAALAALRQRVAAVVRDAGLDGERAEVAVLAAHEAMLLACGVDLVPGPTDLPPGEHTLDVRVSSDAVVAECRAVPEASDGPPRPPVEDPRFAHLARFCDHATAHDDRHGRTVRVLTGTR</sequence>
<keyword evidence="2" id="KW-1185">Reference proteome</keyword>
<dbReference type="Proteomes" id="UP000535890">
    <property type="component" value="Unassembled WGS sequence"/>
</dbReference>
<organism evidence="1 2">
    <name type="scientific">Actinomycetospora corticicola</name>
    <dbReference type="NCBI Taxonomy" id="663602"/>
    <lineage>
        <taxon>Bacteria</taxon>
        <taxon>Bacillati</taxon>
        <taxon>Actinomycetota</taxon>
        <taxon>Actinomycetes</taxon>
        <taxon>Pseudonocardiales</taxon>
        <taxon>Pseudonocardiaceae</taxon>
        <taxon>Actinomycetospora</taxon>
    </lineage>
</organism>
<accession>A0A7Y9DSE6</accession>
<dbReference type="RefSeq" id="WP_179792606.1">
    <property type="nucleotide sequence ID" value="NZ_BAABHP010000003.1"/>
</dbReference>
<evidence type="ECO:0000313" key="1">
    <source>
        <dbReference type="EMBL" id="NYD34681.1"/>
    </source>
</evidence>